<keyword evidence="3" id="KW-1185">Reference proteome</keyword>
<feature type="region of interest" description="Disordered" evidence="1">
    <location>
        <begin position="1"/>
        <end position="42"/>
    </location>
</feature>
<evidence type="ECO:0000313" key="3">
    <source>
        <dbReference type="Proteomes" id="UP000008311"/>
    </source>
</evidence>
<gene>
    <name evidence="2" type="ORF">RCOM_0937900</name>
</gene>
<feature type="compositionally biased region" description="Polar residues" evidence="1">
    <location>
        <begin position="16"/>
        <end position="32"/>
    </location>
</feature>
<proteinExistence type="predicted"/>
<protein>
    <submittedName>
        <fullName evidence="2">Uncharacterized protein</fullName>
    </submittedName>
</protein>
<evidence type="ECO:0000256" key="1">
    <source>
        <dbReference type="SAM" id="MobiDB-lite"/>
    </source>
</evidence>
<organism evidence="2 3">
    <name type="scientific">Ricinus communis</name>
    <name type="common">Castor bean</name>
    <dbReference type="NCBI Taxonomy" id="3988"/>
    <lineage>
        <taxon>Eukaryota</taxon>
        <taxon>Viridiplantae</taxon>
        <taxon>Streptophyta</taxon>
        <taxon>Embryophyta</taxon>
        <taxon>Tracheophyta</taxon>
        <taxon>Spermatophyta</taxon>
        <taxon>Magnoliopsida</taxon>
        <taxon>eudicotyledons</taxon>
        <taxon>Gunneridae</taxon>
        <taxon>Pentapetalae</taxon>
        <taxon>rosids</taxon>
        <taxon>fabids</taxon>
        <taxon>Malpighiales</taxon>
        <taxon>Euphorbiaceae</taxon>
        <taxon>Acalyphoideae</taxon>
        <taxon>Acalypheae</taxon>
        <taxon>Ricinus</taxon>
    </lineage>
</organism>
<reference evidence="3" key="1">
    <citation type="journal article" date="2010" name="Nat. Biotechnol.">
        <title>Draft genome sequence of the oilseed species Ricinus communis.</title>
        <authorList>
            <person name="Chan A.P."/>
            <person name="Crabtree J."/>
            <person name="Zhao Q."/>
            <person name="Lorenzi H."/>
            <person name="Orvis J."/>
            <person name="Puiu D."/>
            <person name="Melake-Berhan A."/>
            <person name="Jones K.M."/>
            <person name="Redman J."/>
            <person name="Chen G."/>
            <person name="Cahoon E.B."/>
            <person name="Gedil M."/>
            <person name="Stanke M."/>
            <person name="Haas B.J."/>
            <person name="Wortman J.R."/>
            <person name="Fraser-Liggett C.M."/>
            <person name="Ravel J."/>
            <person name="Rabinowicz P.D."/>
        </authorList>
    </citation>
    <scope>NUCLEOTIDE SEQUENCE [LARGE SCALE GENOMIC DNA]</scope>
    <source>
        <strain evidence="3">cv. Hale</strain>
    </source>
</reference>
<accession>B9RZC2</accession>
<sequence>MKAAESNTISDDEGGRTNTKLVRSKFGSSLWKSKQREKNKPIWNGDLSSKCSSRWLTIALLRSGPRNALHGGPR</sequence>
<name>B9RZC2_RICCO</name>
<dbReference type="InParanoid" id="B9RZC2"/>
<evidence type="ECO:0000313" key="2">
    <source>
        <dbReference type="EMBL" id="EEF43302.1"/>
    </source>
</evidence>
<dbReference type="Proteomes" id="UP000008311">
    <property type="component" value="Unassembled WGS sequence"/>
</dbReference>
<dbReference type="EMBL" id="EQ973834">
    <property type="protein sequence ID" value="EEF43302.1"/>
    <property type="molecule type" value="Genomic_DNA"/>
</dbReference>
<dbReference type="AlphaFoldDB" id="B9RZC2"/>